<evidence type="ECO:0000256" key="1">
    <source>
        <dbReference type="ARBA" id="ARBA00004141"/>
    </source>
</evidence>
<feature type="binding site" evidence="9">
    <location>
        <position position="202"/>
    </location>
    <ligand>
        <name>Mg(2+)</name>
        <dbReference type="ChEBI" id="CHEBI:18420"/>
    </ligand>
</feature>
<evidence type="ECO:0000256" key="5">
    <source>
        <dbReference type="ARBA" id="ARBA00022989"/>
    </source>
</evidence>
<comment type="catalytic activity">
    <reaction evidence="7">
        <text>UDP-N-acetyl-alpha-D-muramoyl-L-alanyl-gamma-D-glutamyl-meso-2,6-diaminopimeloyl-D-alanyl-D-alanine + di-trans,octa-cis-undecaprenyl phosphate = di-trans,octa-cis-undecaprenyl diphospho-N-acetyl-alpha-D-muramoyl-L-alanyl-D-glutamyl-meso-2,6-diaminopimeloyl-D-alanyl-D-alanine + UMP</text>
        <dbReference type="Rhea" id="RHEA:28386"/>
        <dbReference type="ChEBI" id="CHEBI:57865"/>
        <dbReference type="ChEBI" id="CHEBI:60392"/>
        <dbReference type="ChEBI" id="CHEBI:61386"/>
        <dbReference type="ChEBI" id="CHEBI:61387"/>
        <dbReference type="EC" id="2.7.8.13"/>
    </reaction>
</comment>
<dbReference type="GO" id="GO:0005886">
    <property type="term" value="C:plasma membrane"/>
    <property type="evidence" value="ECO:0007669"/>
    <property type="project" value="UniProtKB-SubCell"/>
</dbReference>
<dbReference type="UniPathway" id="UPA00219"/>
<dbReference type="CDD" id="cd06852">
    <property type="entry name" value="GT_MraY"/>
    <property type="match status" value="1"/>
</dbReference>
<dbReference type="GO" id="GO:0046872">
    <property type="term" value="F:metal ion binding"/>
    <property type="evidence" value="ECO:0007669"/>
    <property type="project" value="UniProtKB-KW"/>
</dbReference>
<comment type="caution">
    <text evidence="10">The sequence shown here is derived from an EMBL/GenBank/DDBJ whole genome shotgun (WGS) entry which is preliminary data.</text>
</comment>
<gene>
    <name evidence="7" type="primary">mraY</name>
    <name evidence="10" type="ORF">EV138_3144</name>
</gene>
<dbReference type="Proteomes" id="UP000295151">
    <property type="component" value="Unassembled WGS sequence"/>
</dbReference>
<feature type="transmembrane region" description="Helical" evidence="7">
    <location>
        <begin position="179"/>
        <end position="197"/>
    </location>
</feature>
<evidence type="ECO:0000313" key="11">
    <source>
        <dbReference type="Proteomes" id="UP000295151"/>
    </source>
</evidence>
<comment type="subcellular location">
    <subcellularLocation>
        <location evidence="7">Cell membrane</location>
        <topology evidence="7">Multi-pass membrane protein</topology>
    </subcellularLocation>
    <subcellularLocation>
        <location evidence="1">Membrane</location>
        <topology evidence="1">Multi-pass membrane protein</topology>
    </subcellularLocation>
</comment>
<comment type="similarity">
    <text evidence="2 7">Belongs to the glycosyltransferase 4 family. MraY subfamily.</text>
</comment>
<dbReference type="GO" id="GO:0008963">
    <property type="term" value="F:phospho-N-acetylmuramoyl-pentapeptide-transferase activity"/>
    <property type="evidence" value="ECO:0007669"/>
    <property type="project" value="UniProtKB-UniRule"/>
</dbReference>
<comment type="pathway">
    <text evidence="7">Cell wall biogenesis; peptidoglycan biosynthesis.</text>
</comment>
<evidence type="ECO:0000256" key="2">
    <source>
        <dbReference type="ARBA" id="ARBA00005583"/>
    </source>
</evidence>
<keyword evidence="7" id="KW-0573">Peptidoglycan synthesis</keyword>
<keyword evidence="11" id="KW-1185">Reference proteome</keyword>
<comment type="function">
    <text evidence="7">Catalyzes the initial step of the lipid cycle reactions in the biosynthesis of the cell wall peptidoglycan: transfers peptidoglycan precursor phospho-MurNAc-pentapeptide from UDP-MurNAc-pentapeptide onto the lipid carrier undecaprenyl phosphate, yielding undecaprenyl-pyrophosphoryl-MurNAc-pentapeptide, known as lipid I.</text>
</comment>
<feature type="binding site" evidence="9">
    <location>
        <position position="283"/>
    </location>
    <ligand>
        <name>Mg(2+)</name>
        <dbReference type="ChEBI" id="CHEBI:18420"/>
    </ligand>
</feature>
<dbReference type="PROSITE" id="PS01347">
    <property type="entry name" value="MRAY_1"/>
    <property type="match status" value="1"/>
</dbReference>
<keyword evidence="6 7" id="KW-0472">Membrane</keyword>
<dbReference type="HAMAP" id="MF_00038">
    <property type="entry name" value="MraY"/>
    <property type="match status" value="1"/>
</dbReference>
<keyword evidence="7" id="KW-1003">Cell membrane</keyword>
<dbReference type="AlphaFoldDB" id="A0A4R7TBW2"/>
<dbReference type="Pfam" id="PF00953">
    <property type="entry name" value="Glycos_transf_4"/>
    <property type="match status" value="1"/>
</dbReference>
<feature type="transmembrane region" description="Helical" evidence="7">
    <location>
        <begin position="76"/>
        <end position="96"/>
    </location>
</feature>
<feature type="transmembrane region" description="Helical" evidence="7">
    <location>
        <begin position="255"/>
        <end position="272"/>
    </location>
</feature>
<evidence type="ECO:0000256" key="8">
    <source>
        <dbReference type="NCBIfam" id="TIGR00445"/>
    </source>
</evidence>
<accession>A0A4R7TBW2</accession>
<dbReference type="EC" id="2.7.8.13" evidence="7 8"/>
<dbReference type="GO" id="GO:0051301">
    <property type="term" value="P:cell division"/>
    <property type="evidence" value="ECO:0007669"/>
    <property type="project" value="UniProtKB-KW"/>
</dbReference>
<protein>
    <recommendedName>
        <fullName evidence="7 8">Phospho-N-acetylmuramoyl-pentapeptide-transferase</fullName>
        <ecNumber evidence="7 8">2.7.8.13</ecNumber>
    </recommendedName>
    <alternativeName>
        <fullName evidence="7">UDP-MurNAc-pentapeptide phosphotransferase</fullName>
    </alternativeName>
</protein>
<dbReference type="PANTHER" id="PTHR22926">
    <property type="entry name" value="PHOSPHO-N-ACETYLMURAMOYL-PENTAPEPTIDE-TRANSFERASE"/>
    <property type="match status" value="1"/>
</dbReference>
<feature type="transmembrane region" description="Helical" evidence="7">
    <location>
        <begin position="304"/>
        <end position="322"/>
    </location>
</feature>
<evidence type="ECO:0000256" key="6">
    <source>
        <dbReference type="ARBA" id="ARBA00023136"/>
    </source>
</evidence>
<keyword evidence="7" id="KW-0132">Cell division</keyword>
<evidence type="ECO:0000256" key="4">
    <source>
        <dbReference type="ARBA" id="ARBA00022692"/>
    </source>
</evidence>
<sequence length="385" mass="41324">MGDETTPSCLEGIDHPTGREGLNVVRAILLSGALAALCSLLGTRFLIRYFVRHGFGQPIRHDGPTTHHVKRGTPTMGGLAILLSATAAYLAATILTGRSPSASAWLLMLLFLGCGVVGFLDDFIKVYTQNNQGLSSRAKMAGQTLVALAFGILATQFFADGRGVRPASQYISTTHDWWIKLPLVVVLLVIWFIVAATSNGANLTDGADGLLAGASALIFGAYAIVNIWQNNQLCDSARPTVVESQCYQVRDPLDLAVFSAAIAAACVGFLWWNAKPARIIMGDVGSLAIGGALAGLAIMSRTELLMAAVGGLFVLETLSVLLQMITFKLTRRLTGTGRRIFRITPIHHHFEHLGWAEVTVVIRFWIVAGIFVSLGLGIFYASWLT</sequence>
<keyword evidence="7" id="KW-0131">Cell cycle</keyword>
<dbReference type="GO" id="GO:0009252">
    <property type="term" value="P:peptidoglycan biosynthetic process"/>
    <property type="evidence" value="ECO:0007669"/>
    <property type="project" value="UniProtKB-UniRule"/>
</dbReference>
<keyword evidence="7 9" id="KW-0460">Magnesium</keyword>
<evidence type="ECO:0000256" key="3">
    <source>
        <dbReference type="ARBA" id="ARBA00022679"/>
    </source>
</evidence>
<feature type="transmembrane region" description="Helical" evidence="7">
    <location>
        <begin position="279"/>
        <end position="298"/>
    </location>
</feature>
<feature type="transmembrane region" description="Helical" evidence="7">
    <location>
        <begin position="24"/>
        <end position="47"/>
    </location>
</feature>
<dbReference type="InterPro" id="IPR003524">
    <property type="entry name" value="PNAcMuramoyl-5peptid_Trfase"/>
</dbReference>
<evidence type="ECO:0000256" key="7">
    <source>
        <dbReference type="HAMAP-Rule" id="MF_00038"/>
    </source>
</evidence>
<keyword evidence="7" id="KW-0961">Cell wall biogenesis/degradation</keyword>
<dbReference type="Pfam" id="PF10555">
    <property type="entry name" value="MraY_sig1"/>
    <property type="match status" value="1"/>
</dbReference>
<dbReference type="InterPro" id="IPR000715">
    <property type="entry name" value="Glycosyl_transferase_4"/>
</dbReference>
<dbReference type="NCBIfam" id="TIGR00445">
    <property type="entry name" value="mraY"/>
    <property type="match status" value="1"/>
</dbReference>
<evidence type="ECO:0000256" key="9">
    <source>
        <dbReference type="PIRSR" id="PIRSR600715-1"/>
    </source>
</evidence>
<feature type="transmembrane region" description="Helical" evidence="7">
    <location>
        <begin position="102"/>
        <end position="120"/>
    </location>
</feature>
<dbReference type="PANTHER" id="PTHR22926:SF5">
    <property type="entry name" value="PHOSPHO-N-ACETYLMURAMOYL-PENTAPEPTIDE-TRANSFERASE HOMOLOG"/>
    <property type="match status" value="1"/>
</dbReference>
<dbReference type="EMBL" id="SOCE01000001">
    <property type="protein sequence ID" value="TDU89572.1"/>
    <property type="molecule type" value="Genomic_DNA"/>
</dbReference>
<keyword evidence="7" id="KW-0133">Cell shape</keyword>
<dbReference type="InterPro" id="IPR018480">
    <property type="entry name" value="PNAcMuramoyl-5peptid_Trfase_CS"/>
</dbReference>
<name>A0A4R7TBW2_9ACTN</name>
<feature type="transmembrane region" description="Helical" evidence="7">
    <location>
        <begin position="360"/>
        <end position="383"/>
    </location>
</feature>
<reference evidence="10 11" key="1">
    <citation type="submission" date="2019-03" db="EMBL/GenBank/DDBJ databases">
        <title>Genomic Encyclopedia of Type Strains, Phase III (KMG-III): the genomes of soil and plant-associated and newly described type strains.</title>
        <authorList>
            <person name="Whitman W."/>
        </authorList>
    </citation>
    <scope>NUCLEOTIDE SEQUENCE [LARGE SCALE GENOMIC DNA]</scope>
    <source>
        <strain evidence="10 11">VKM Ac-2575</strain>
    </source>
</reference>
<feature type="transmembrane region" description="Helical" evidence="7">
    <location>
        <begin position="209"/>
        <end position="228"/>
    </location>
</feature>
<keyword evidence="5 7" id="KW-1133">Transmembrane helix</keyword>
<keyword evidence="7 9" id="KW-0479">Metal-binding</keyword>
<dbReference type="GO" id="GO:0051992">
    <property type="term" value="F:UDP-N-acetylmuramoyl-L-alanyl-D-glutamyl-meso-2,6-diaminopimelyl-D-alanyl-D-alanine:undecaprenyl-phosphate transferase activity"/>
    <property type="evidence" value="ECO:0007669"/>
    <property type="project" value="RHEA"/>
</dbReference>
<dbReference type="GO" id="GO:0008360">
    <property type="term" value="P:regulation of cell shape"/>
    <property type="evidence" value="ECO:0007669"/>
    <property type="project" value="UniProtKB-KW"/>
</dbReference>
<dbReference type="GO" id="GO:0071555">
    <property type="term" value="P:cell wall organization"/>
    <property type="evidence" value="ECO:0007669"/>
    <property type="project" value="UniProtKB-KW"/>
</dbReference>
<proteinExistence type="inferred from homology"/>
<keyword evidence="3 7" id="KW-0808">Transferase</keyword>
<evidence type="ECO:0000313" key="10">
    <source>
        <dbReference type="EMBL" id="TDU89572.1"/>
    </source>
</evidence>
<organism evidence="10 11">
    <name type="scientific">Kribbella voronezhensis</name>
    <dbReference type="NCBI Taxonomy" id="2512212"/>
    <lineage>
        <taxon>Bacteria</taxon>
        <taxon>Bacillati</taxon>
        <taxon>Actinomycetota</taxon>
        <taxon>Actinomycetes</taxon>
        <taxon>Propionibacteriales</taxon>
        <taxon>Kribbellaceae</taxon>
        <taxon>Kribbella</taxon>
    </lineage>
</organism>
<comment type="cofactor">
    <cofactor evidence="7 9">
        <name>Mg(2+)</name>
        <dbReference type="ChEBI" id="CHEBI:18420"/>
    </cofactor>
</comment>
<keyword evidence="4 7" id="KW-0812">Transmembrane</keyword>